<dbReference type="GO" id="GO:0006890">
    <property type="term" value="P:retrograde vesicle-mediated transport, Golgi to endoplasmic reticulum"/>
    <property type="evidence" value="ECO:0007669"/>
    <property type="project" value="UniProtKB-UniRule"/>
</dbReference>
<dbReference type="PANTHER" id="PTHR10121:SF0">
    <property type="entry name" value="COATOMER SUBUNIT DELTA"/>
    <property type="match status" value="1"/>
</dbReference>
<dbReference type="OrthoDB" id="10266042at2759"/>
<evidence type="ECO:0000256" key="3">
    <source>
        <dbReference type="ARBA" id="ARBA00022490"/>
    </source>
</evidence>
<comment type="function">
    <text evidence="8">The coatomer is a cytosolic protein complex that binds to dilysine motifs and reversibly associates with Golgi non-clathrin-coated vesicles, which further mediate biosynthetic protein transport from the ER, via the Golgi up to the trans Golgi network. Coatomer complex is required for budding from Golgi membranes, and is essential for the retrograde Golgi-to-ER transport of dilysine-tagged proteins.</text>
</comment>
<evidence type="ECO:0000256" key="2">
    <source>
        <dbReference type="ARBA" id="ARBA00022448"/>
    </source>
</evidence>
<gene>
    <name evidence="11" type="primary">ARCN1</name>
    <name evidence="11" type="ORF">NGRA_0043</name>
</gene>
<evidence type="ECO:0000256" key="5">
    <source>
        <dbReference type="ARBA" id="ARBA00022927"/>
    </source>
</evidence>
<reference evidence="11 12" key="1">
    <citation type="journal article" date="2020" name="Genome Biol. Evol.">
        <title>Comparative genomics of strictly vertically transmitted, feminizing microsporidia endosymbionts of amphipod crustaceans.</title>
        <authorList>
            <person name="Cormier A."/>
            <person name="Chebbi M.A."/>
            <person name="Giraud I."/>
            <person name="Wattier R."/>
            <person name="Teixeira M."/>
            <person name="Gilbert C."/>
            <person name="Rigaud T."/>
            <person name="Cordaux R."/>
        </authorList>
    </citation>
    <scope>NUCLEOTIDE SEQUENCE [LARGE SCALE GENOMIC DNA]</scope>
    <source>
        <strain evidence="11 12">Ou3-Ou53</strain>
    </source>
</reference>
<keyword evidence="4 8" id="KW-0931">ER-Golgi transport</keyword>
<dbReference type="Pfam" id="PF00928">
    <property type="entry name" value="Adap_comp_sub"/>
    <property type="match status" value="1"/>
</dbReference>
<dbReference type="InterPro" id="IPR036168">
    <property type="entry name" value="AP2_Mu_C_sf"/>
</dbReference>
<dbReference type="PANTHER" id="PTHR10121">
    <property type="entry name" value="COATOMER SUBUNIT DELTA"/>
    <property type="match status" value="1"/>
</dbReference>
<keyword evidence="5 8" id="KW-0653">Protein transport</keyword>
<evidence type="ECO:0000256" key="1">
    <source>
        <dbReference type="ARBA" id="ARBA00010516"/>
    </source>
</evidence>
<dbReference type="PROSITE" id="PS51072">
    <property type="entry name" value="MHD"/>
    <property type="match status" value="1"/>
</dbReference>
<name>A0A9P6L0W3_9MICR</name>
<dbReference type="CDD" id="cd09254">
    <property type="entry name" value="AP_delta-COPI_MHD"/>
    <property type="match status" value="1"/>
</dbReference>
<evidence type="ECO:0000256" key="8">
    <source>
        <dbReference type="RuleBase" id="RU364018"/>
    </source>
</evidence>
<evidence type="ECO:0000256" key="6">
    <source>
        <dbReference type="ARBA" id="ARBA00023034"/>
    </source>
</evidence>
<evidence type="ECO:0000313" key="11">
    <source>
        <dbReference type="EMBL" id="KAF9765023.1"/>
    </source>
</evidence>
<feature type="domain" description="MHD" evidence="10">
    <location>
        <begin position="196"/>
        <end position="419"/>
    </location>
</feature>
<dbReference type="EMBL" id="SBJO01000002">
    <property type="protein sequence ID" value="KAF9765023.1"/>
    <property type="molecule type" value="Genomic_DNA"/>
</dbReference>
<keyword evidence="6 8" id="KW-0333">Golgi apparatus</keyword>
<sequence length="419" mass="48589">MYIGTIISNIRNNNILVRMKDPVYNEKIEFFLLEFMKGATKKTGVLSRDLYKYIYSFSEENYYILITHPSYSNLKAYKILESLIMYQDPIDLLVAIDNILFDDFVVFPNLSLIKSMDSQEEKIYNMMMKNKELELRRKQKSARSRKLNHLEEIHNKQLELTKKNLEELKIVEKTINEKKSIPITINDTKKRFETSSSPVFICLKERIRCSVDTDNNIKNIEILGDMTVNIKEEAYKSLEVRLKGDYKDCKFSPKLSKDSSATGLVKSDKPFSLNKNIALLKWKDSKIKNLPIEFTFWPSEIKMNTFQISLEFTATSSLENLVITIPKTNLSDVVAENIKETKDTLEWSVGNVCEGDSESLEFQCRCSDPNNIFPVEVYFTSPAVYRNIDVEEVVCNGEKLDCVETKRVLEVDSFKVESE</sequence>
<comment type="caution">
    <text evidence="11">The sequence shown here is derived from an EMBL/GenBank/DDBJ whole genome shotgun (WGS) entry which is preliminary data.</text>
</comment>
<evidence type="ECO:0000256" key="7">
    <source>
        <dbReference type="ARBA" id="ARBA00023329"/>
    </source>
</evidence>
<comment type="similarity">
    <text evidence="1 8">Belongs to the adaptor complexes medium subunit family. Delta-COP subfamily.</text>
</comment>
<keyword evidence="8" id="KW-0472">Membrane</keyword>
<dbReference type="InterPro" id="IPR028565">
    <property type="entry name" value="MHD"/>
</dbReference>
<evidence type="ECO:0000256" key="9">
    <source>
        <dbReference type="RuleBase" id="RU366052"/>
    </source>
</evidence>
<comment type="subunit">
    <text evidence="8">Oligomeric complex that consists of at least the alpha, beta, beta', gamma, delta, epsilon and zeta subunits.</text>
</comment>
<evidence type="ECO:0000256" key="4">
    <source>
        <dbReference type="ARBA" id="ARBA00022892"/>
    </source>
</evidence>
<keyword evidence="7 8" id="KW-0968">Cytoplasmic vesicle</keyword>
<dbReference type="GO" id="GO:0030126">
    <property type="term" value="C:COPI vesicle coat"/>
    <property type="evidence" value="ECO:0007669"/>
    <property type="project" value="UniProtKB-UniRule"/>
</dbReference>
<proteinExistence type="inferred from homology"/>
<keyword evidence="2 8" id="KW-0813">Transport</keyword>
<dbReference type="AlphaFoldDB" id="A0A9P6L0W3"/>
<dbReference type="Proteomes" id="UP000740883">
    <property type="component" value="Unassembled WGS sequence"/>
</dbReference>
<protein>
    <recommendedName>
        <fullName evidence="8">Coatomer subunit delta</fullName>
    </recommendedName>
</protein>
<dbReference type="GO" id="GO:0015031">
    <property type="term" value="P:protein transport"/>
    <property type="evidence" value="ECO:0007669"/>
    <property type="project" value="UniProtKB-KW"/>
</dbReference>
<dbReference type="SUPFAM" id="SSF49447">
    <property type="entry name" value="Second domain of Mu2 adaptin subunit (ap50) of ap2 adaptor"/>
    <property type="match status" value="1"/>
</dbReference>
<evidence type="ECO:0000259" key="10">
    <source>
        <dbReference type="PROSITE" id="PS51072"/>
    </source>
</evidence>
<dbReference type="GO" id="GO:0051645">
    <property type="term" value="P:Golgi localization"/>
    <property type="evidence" value="ECO:0007669"/>
    <property type="project" value="TreeGrafter"/>
</dbReference>
<keyword evidence="12" id="KW-1185">Reference proteome</keyword>
<comment type="subcellular location">
    <subcellularLocation>
        <location evidence="8 9">Cytoplasm</location>
    </subcellularLocation>
    <subcellularLocation>
        <location evidence="8 9">Cytoplasmic vesicle</location>
        <location evidence="8 9">COPI-coated vesicle membrane</location>
        <topology evidence="8 9">Peripheral membrane protein</topology>
        <orientation evidence="8 9">Cytoplasmic side</orientation>
    </subcellularLocation>
    <subcellularLocation>
        <location evidence="8 9">Golgi apparatus membrane</location>
        <topology evidence="8 9">Peripheral membrane protein</topology>
        <orientation evidence="8 9">Cytoplasmic side</orientation>
    </subcellularLocation>
</comment>
<dbReference type="GO" id="GO:0000139">
    <property type="term" value="C:Golgi membrane"/>
    <property type="evidence" value="ECO:0007669"/>
    <property type="project" value="UniProtKB-SubCell"/>
</dbReference>
<dbReference type="InterPro" id="IPR027059">
    <property type="entry name" value="Coatomer_dsu"/>
</dbReference>
<evidence type="ECO:0000313" key="12">
    <source>
        <dbReference type="Proteomes" id="UP000740883"/>
    </source>
</evidence>
<accession>A0A9P6L0W3</accession>
<organism evidence="11 12">
    <name type="scientific">Nosema granulosis</name>
    <dbReference type="NCBI Taxonomy" id="83296"/>
    <lineage>
        <taxon>Eukaryota</taxon>
        <taxon>Fungi</taxon>
        <taxon>Fungi incertae sedis</taxon>
        <taxon>Microsporidia</taxon>
        <taxon>Nosematidae</taxon>
        <taxon>Nosema</taxon>
    </lineage>
</organism>
<dbReference type="GO" id="GO:0006888">
    <property type="term" value="P:endoplasmic reticulum to Golgi vesicle-mediated transport"/>
    <property type="evidence" value="ECO:0007669"/>
    <property type="project" value="TreeGrafter"/>
</dbReference>
<keyword evidence="3 8" id="KW-0963">Cytoplasm</keyword>